<dbReference type="InterPro" id="IPR051535">
    <property type="entry name" value="Siderophore_ABC-ATPase"/>
</dbReference>
<evidence type="ECO:0000256" key="2">
    <source>
        <dbReference type="ARBA" id="ARBA00005417"/>
    </source>
</evidence>
<name>A0A3N2R4W1_9RHOB</name>
<protein>
    <submittedName>
        <fullName evidence="12">ABC transporter ATP-binding protein</fullName>
    </submittedName>
</protein>
<comment type="subcellular location">
    <subcellularLocation>
        <location evidence="1">Cell membrane</location>
        <topology evidence="1">Peripheral membrane protein</topology>
    </subcellularLocation>
</comment>
<dbReference type="InterPro" id="IPR027417">
    <property type="entry name" value="P-loop_NTPase"/>
</dbReference>
<evidence type="ECO:0000256" key="4">
    <source>
        <dbReference type="ARBA" id="ARBA00022475"/>
    </source>
</evidence>
<keyword evidence="6" id="KW-0547">Nucleotide-binding</keyword>
<evidence type="ECO:0000256" key="9">
    <source>
        <dbReference type="ARBA" id="ARBA00023065"/>
    </source>
</evidence>
<keyword evidence="13" id="KW-1185">Reference proteome</keyword>
<dbReference type="InterPro" id="IPR003593">
    <property type="entry name" value="AAA+_ATPase"/>
</dbReference>
<keyword evidence="3" id="KW-0813">Transport</keyword>
<evidence type="ECO:0000256" key="7">
    <source>
        <dbReference type="ARBA" id="ARBA00022840"/>
    </source>
</evidence>
<dbReference type="SUPFAM" id="SSF52540">
    <property type="entry name" value="P-loop containing nucleoside triphosphate hydrolases"/>
    <property type="match status" value="1"/>
</dbReference>
<comment type="similarity">
    <text evidence="2">Belongs to the ABC transporter superfamily.</text>
</comment>
<dbReference type="AlphaFoldDB" id="A0A3N2R4W1"/>
<gene>
    <name evidence="12" type="ORF">EAT49_08885</name>
</gene>
<feature type="domain" description="ABC transporter" evidence="11">
    <location>
        <begin position="19"/>
        <end position="255"/>
    </location>
</feature>
<keyword evidence="9" id="KW-0406">Ion transport</keyword>
<keyword evidence="8" id="KW-0408">Iron</keyword>
<dbReference type="GO" id="GO:0006826">
    <property type="term" value="P:iron ion transport"/>
    <property type="evidence" value="ECO:0007669"/>
    <property type="project" value="UniProtKB-KW"/>
</dbReference>
<comment type="caution">
    <text evidence="12">The sequence shown here is derived from an EMBL/GenBank/DDBJ whole genome shotgun (WGS) entry which is preliminary data.</text>
</comment>
<dbReference type="GO" id="GO:0005524">
    <property type="term" value="F:ATP binding"/>
    <property type="evidence" value="ECO:0007669"/>
    <property type="project" value="UniProtKB-KW"/>
</dbReference>
<keyword evidence="4" id="KW-1003">Cell membrane</keyword>
<evidence type="ECO:0000256" key="3">
    <source>
        <dbReference type="ARBA" id="ARBA00022448"/>
    </source>
</evidence>
<evidence type="ECO:0000259" key="11">
    <source>
        <dbReference type="PROSITE" id="PS50893"/>
    </source>
</evidence>
<dbReference type="SMART" id="SM00382">
    <property type="entry name" value="AAA"/>
    <property type="match status" value="1"/>
</dbReference>
<dbReference type="CDD" id="cd03214">
    <property type="entry name" value="ABC_Iron-Siderophores_B12_Hemin"/>
    <property type="match status" value="1"/>
</dbReference>
<organism evidence="12 13">
    <name type="scientific">Histidinibacterium lentulum</name>
    <dbReference type="NCBI Taxonomy" id="2480588"/>
    <lineage>
        <taxon>Bacteria</taxon>
        <taxon>Pseudomonadati</taxon>
        <taxon>Pseudomonadota</taxon>
        <taxon>Alphaproteobacteria</taxon>
        <taxon>Rhodobacterales</taxon>
        <taxon>Paracoccaceae</taxon>
        <taxon>Histidinibacterium</taxon>
    </lineage>
</organism>
<accession>A0A3N2R4W1</accession>
<evidence type="ECO:0000256" key="1">
    <source>
        <dbReference type="ARBA" id="ARBA00004202"/>
    </source>
</evidence>
<evidence type="ECO:0000313" key="13">
    <source>
        <dbReference type="Proteomes" id="UP000268016"/>
    </source>
</evidence>
<evidence type="ECO:0000256" key="10">
    <source>
        <dbReference type="ARBA" id="ARBA00023136"/>
    </source>
</evidence>
<dbReference type="FunFam" id="3.40.50.300:FF:000134">
    <property type="entry name" value="Iron-enterobactin ABC transporter ATP-binding protein"/>
    <property type="match status" value="1"/>
</dbReference>
<dbReference type="PANTHER" id="PTHR42771">
    <property type="entry name" value="IRON(3+)-HYDROXAMATE IMPORT ATP-BINDING PROTEIN FHUC"/>
    <property type="match status" value="1"/>
</dbReference>
<dbReference type="PANTHER" id="PTHR42771:SF2">
    <property type="entry name" value="IRON(3+)-HYDROXAMATE IMPORT ATP-BINDING PROTEIN FHUC"/>
    <property type="match status" value="1"/>
</dbReference>
<evidence type="ECO:0000256" key="5">
    <source>
        <dbReference type="ARBA" id="ARBA00022496"/>
    </source>
</evidence>
<dbReference type="InterPro" id="IPR003439">
    <property type="entry name" value="ABC_transporter-like_ATP-bd"/>
</dbReference>
<dbReference type="PROSITE" id="PS50893">
    <property type="entry name" value="ABC_TRANSPORTER_2"/>
    <property type="match status" value="1"/>
</dbReference>
<proteinExistence type="inferred from homology"/>
<keyword evidence="5" id="KW-0410">Iron transport</keyword>
<dbReference type="RefSeq" id="WP_123641965.1">
    <property type="nucleotide sequence ID" value="NZ_ML119084.1"/>
</dbReference>
<dbReference type="Pfam" id="PF00005">
    <property type="entry name" value="ABC_tran"/>
    <property type="match status" value="1"/>
</dbReference>
<evidence type="ECO:0000256" key="6">
    <source>
        <dbReference type="ARBA" id="ARBA00022741"/>
    </source>
</evidence>
<dbReference type="Gene3D" id="3.40.50.300">
    <property type="entry name" value="P-loop containing nucleotide triphosphate hydrolases"/>
    <property type="match status" value="1"/>
</dbReference>
<evidence type="ECO:0000256" key="8">
    <source>
        <dbReference type="ARBA" id="ARBA00023004"/>
    </source>
</evidence>
<dbReference type="Proteomes" id="UP000268016">
    <property type="component" value="Unassembled WGS sequence"/>
</dbReference>
<dbReference type="OrthoDB" id="9805601at2"/>
<dbReference type="EMBL" id="RDRB01000004">
    <property type="protein sequence ID" value="ROU02447.1"/>
    <property type="molecule type" value="Genomic_DNA"/>
</dbReference>
<dbReference type="GO" id="GO:0005886">
    <property type="term" value="C:plasma membrane"/>
    <property type="evidence" value="ECO:0007669"/>
    <property type="project" value="UniProtKB-SubCell"/>
</dbReference>
<reference evidence="12 13" key="1">
    <citation type="submission" date="2018-10" db="EMBL/GenBank/DDBJ databases">
        <title>Histidinibacterium lentulum gen. nov., sp. nov., a marine bacterium from the culture broth of Picochlorum sp. 122.</title>
        <authorList>
            <person name="Wang G."/>
        </authorList>
    </citation>
    <scope>NUCLEOTIDE SEQUENCE [LARGE SCALE GENOMIC DNA]</scope>
    <source>
        <strain evidence="12 13">B17</strain>
    </source>
</reference>
<evidence type="ECO:0000313" key="12">
    <source>
        <dbReference type="EMBL" id="ROU02447.1"/>
    </source>
</evidence>
<keyword evidence="10" id="KW-0472">Membrane</keyword>
<sequence length="282" mass="29768">MASHLYVTTTATLPDGCRLSAQGVSAGYGGAAIVQDVSLDVPDGALTVLVGPNGCGKSTLLKAMARVLPVSAGRVLLDGAPVHETPTRDVARRLAMLPQGPVAPEGLRVRELVAQGRFPHQSLLRQWSREDARAVEAAMAAADVAQFADRPVSDLSGGQRQRCWIAMVLAQETDVILLDEPTTFLDLKVQIDLMGLLRRIAHDEGRTLVVVLHELNVAAAFADLLVMMKGGRIVAEGPVGLAFTAEALSDVFGLEASILTDPESGRPVCVPRVARGFALAAQ</sequence>
<keyword evidence="7 12" id="KW-0067">ATP-binding</keyword>
<dbReference type="GO" id="GO:0016887">
    <property type="term" value="F:ATP hydrolysis activity"/>
    <property type="evidence" value="ECO:0007669"/>
    <property type="project" value="InterPro"/>
</dbReference>